<dbReference type="SMART" id="SM00262">
    <property type="entry name" value="GEL"/>
    <property type="match status" value="3"/>
</dbReference>
<dbReference type="SUPFAM" id="SSF55753">
    <property type="entry name" value="Actin depolymerizing proteins"/>
    <property type="match status" value="3"/>
</dbReference>
<dbReference type="PANTHER" id="PTHR11977">
    <property type="entry name" value="VILLIN"/>
    <property type="match status" value="1"/>
</dbReference>
<reference evidence="2 3" key="1">
    <citation type="submission" date="2015-04" db="EMBL/GenBank/DDBJ databases">
        <title>Complete genome sequence of Schizopora paradoxa KUC8140, a cosmopolitan wood degrader in East Asia.</title>
        <authorList>
            <consortium name="DOE Joint Genome Institute"/>
            <person name="Min B."/>
            <person name="Park H."/>
            <person name="Jang Y."/>
            <person name="Kim J.-J."/>
            <person name="Kim K.H."/>
            <person name="Pangilinan J."/>
            <person name="Lipzen A."/>
            <person name="Riley R."/>
            <person name="Grigoriev I.V."/>
            <person name="Spatafora J.W."/>
            <person name="Choi I.-G."/>
        </authorList>
    </citation>
    <scope>NUCLEOTIDE SEQUENCE [LARGE SCALE GENOMIC DNA]</scope>
    <source>
        <strain evidence="2 3">KUC8140</strain>
    </source>
</reference>
<gene>
    <name evidence="2" type="ORF">SCHPADRAFT_832251</name>
</gene>
<dbReference type="EMBL" id="KQ086021">
    <property type="protein sequence ID" value="KLO10614.1"/>
    <property type="molecule type" value="Genomic_DNA"/>
</dbReference>
<dbReference type="GO" id="GO:0015629">
    <property type="term" value="C:actin cytoskeleton"/>
    <property type="evidence" value="ECO:0007669"/>
    <property type="project" value="TreeGrafter"/>
</dbReference>
<dbReference type="AlphaFoldDB" id="A0A0H2RFN4"/>
<dbReference type="InterPro" id="IPR007123">
    <property type="entry name" value="Gelsolin-like_dom"/>
</dbReference>
<organism evidence="2 3">
    <name type="scientific">Schizopora paradoxa</name>
    <dbReference type="NCBI Taxonomy" id="27342"/>
    <lineage>
        <taxon>Eukaryota</taxon>
        <taxon>Fungi</taxon>
        <taxon>Dikarya</taxon>
        <taxon>Basidiomycota</taxon>
        <taxon>Agaricomycotina</taxon>
        <taxon>Agaricomycetes</taxon>
        <taxon>Hymenochaetales</taxon>
        <taxon>Schizoporaceae</taxon>
        <taxon>Schizopora</taxon>
    </lineage>
</organism>
<keyword evidence="3" id="KW-1185">Reference proteome</keyword>
<evidence type="ECO:0000313" key="3">
    <source>
        <dbReference type="Proteomes" id="UP000053477"/>
    </source>
</evidence>
<dbReference type="Gene3D" id="3.40.20.10">
    <property type="entry name" value="Severin"/>
    <property type="match status" value="3"/>
</dbReference>
<feature type="domain" description="Gelsolin-like" evidence="1">
    <location>
        <begin position="311"/>
        <end position="364"/>
    </location>
</feature>
<feature type="domain" description="Gelsolin-like" evidence="1">
    <location>
        <begin position="192"/>
        <end position="255"/>
    </location>
</feature>
<sequence>MERLTKPTEYNVEDSNIALLGSDLEKNVREHAGDREPAWDEAGKKVGLEIWRIEQFHVVSWPKEKYGVFYDGDSYVVLHTYKKDAKAEALSYDLHFWLGAKTSQDEAATAAYKTVELDDHLDGLPVQYREVQSFESGRFLTYFARFTCLHGGVSTGFHHVSAPPPMNVHILYQIATVPHLASTARPHISVRQVSPDPSSLIKGDVFVLDLGEKVLQFNTKDSSGKERFFAAEFVQSIMDGRPAHCELTVCDEGGQGSGIFLSALGIDSLPSRKDTASPLASDETPTLSLYRISDSSGALTFEAVSPPEKVALSSSDVFLVDASQLASAPAVYVWIGNQASFSEKRHAVQFAQGYLHDQKAKGRRVSPAISIVKLREGHENSAFLEAFQKK</sequence>
<feature type="domain" description="Gelsolin-like" evidence="1">
    <location>
        <begin position="65"/>
        <end position="140"/>
    </location>
</feature>
<dbReference type="InParanoid" id="A0A0H2RFN4"/>
<dbReference type="Proteomes" id="UP000053477">
    <property type="component" value="Unassembled WGS sequence"/>
</dbReference>
<dbReference type="CDD" id="cd11290">
    <property type="entry name" value="gelsolin_S1_like"/>
    <property type="match status" value="1"/>
</dbReference>
<dbReference type="PRINTS" id="PR00597">
    <property type="entry name" value="GELSOLIN"/>
</dbReference>
<protein>
    <submittedName>
        <fullName evidence="2">Fragmin60</fullName>
    </submittedName>
</protein>
<dbReference type="OrthoDB" id="6375767at2759"/>
<dbReference type="InterPro" id="IPR029006">
    <property type="entry name" value="ADF-H/Gelsolin-like_dom_sf"/>
</dbReference>
<dbReference type="Pfam" id="PF00626">
    <property type="entry name" value="Gelsolin"/>
    <property type="match status" value="3"/>
</dbReference>
<proteinExistence type="predicted"/>
<dbReference type="PANTHER" id="PTHR11977:SF130">
    <property type="entry name" value="SEVERIN"/>
    <property type="match status" value="1"/>
</dbReference>
<dbReference type="GO" id="GO:0051015">
    <property type="term" value="F:actin filament binding"/>
    <property type="evidence" value="ECO:0007669"/>
    <property type="project" value="InterPro"/>
</dbReference>
<dbReference type="GO" id="GO:0008154">
    <property type="term" value="P:actin polymerization or depolymerization"/>
    <property type="evidence" value="ECO:0007669"/>
    <property type="project" value="TreeGrafter"/>
</dbReference>
<evidence type="ECO:0000313" key="2">
    <source>
        <dbReference type="EMBL" id="KLO10614.1"/>
    </source>
</evidence>
<name>A0A0H2RFN4_9AGAM</name>
<evidence type="ECO:0000259" key="1">
    <source>
        <dbReference type="Pfam" id="PF00626"/>
    </source>
</evidence>
<dbReference type="STRING" id="27342.A0A0H2RFN4"/>
<dbReference type="InterPro" id="IPR007122">
    <property type="entry name" value="Villin/Gelsolin"/>
</dbReference>
<accession>A0A0H2RFN4</accession>
<dbReference type="GO" id="GO:0005737">
    <property type="term" value="C:cytoplasm"/>
    <property type="evidence" value="ECO:0007669"/>
    <property type="project" value="TreeGrafter"/>
</dbReference>